<dbReference type="AlphaFoldDB" id="A0A671Y6I2"/>
<accession>A0A671Y6I2</accession>
<proteinExistence type="predicted"/>
<evidence type="ECO:0000313" key="1">
    <source>
        <dbReference type="Ensembl" id="ENSSAUP00010058706.1"/>
    </source>
</evidence>
<protein>
    <submittedName>
        <fullName evidence="1">Uncharacterized protein</fullName>
    </submittedName>
</protein>
<reference evidence="1" key="3">
    <citation type="submission" date="2025-09" db="UniProtKB">
        <authorList>
            <consortium name="Ensembl"/>
        </authorList>
    </citation>
    <scope>IDENTIFICATION</scope>
</reference>
<dbReference type="Proteomes" id="UP000472265">
    <property type="component" value="Chromosome 4"/>
</dbReference>
<reference evidence="1" key="2">
    <citation type="submission" date="2025-08" db="UniProtKB">
        <authorList>
            <consortium name="Ensembl"/>
        </authorList>
    </citation>
    <scope>IDENTIFICATION</scope>
</reference>
<organism evidence="1 2">
    <name type="scientific">Sparus aurata</name>
    <name type="common">Gilthead sea bream</name>
    <dbReference type="NCBI Taxonomy" id="8175"/>
    <lineage>
        <taxon>Eukaryota</taxon>
        <taxon>Metazoa</taxon>
        <taxon>Chordata</taxon>
        <taxon>Craniata</taxon>
        <taxon>Vertebrata</taxon>
        <taxon>Euteleostomi</taxon>
        <taxon>Actinopterygii</taxon>
        <taxon>Neopterygii</taxon>
        <taxon>Teleostei</taxon>
        <taxon>Neoteleostei</taxon>
        <taxon>Acanthomorphata</taxon>
        <taxon>Eupercaria</taxon>
        <taxon>Spariformes</taxon>
        <taxon>Sparidae</taxon>
        <taxon>Sparus</taxon>
    </lineage>
</organism>
<reference evidence="1" key="1">
    <citation type="submission" date="2021-04" db="EMBL/GenBank/DDBJ databases">
        <authorList>
            <consortium name="Wellcome Sanger Institute Data Sharing"/>
        </authorList>
    </citation>
    <scope>NUCLEOTIDE SEQUENCE [LARGE SCALE GENOMIC DNA]</scope>
</reference>
<dbReference type="GeneTree" id="ENSGT00940000176953"/>
<keyword evidence="2" id="KW-1185">Reference proteome</keyword>
<name>A0A671Y6I2_SPAAU</name>
<evidence type="ECO:0000313" key="2">
    <source>
        <dbReference type="Proteomes" id="UP000472265"/>
    </source>
</evidence>
<dbReference type="InParanoid" id="A0A671Y6I2"/>
<dbReference type="Ensembl" id="ENSSAUT00010061606.1">
    <property type="protein sequence ID" value="ENSSAUP00010058706.1"/>
    <property type="gene ID" value="ENSSAUG00010023938.1"/>
</dbReference>
<sequence>QKALKTKRTMKLLFFLSPGAPKTAVYKYVRCNPEGDQANCVTLQSPEMDPWRLVDTVGADPLIA</sequence>